<evidence type="ECO:0000259" key="1">
    <source>
        <dbReference type="Pfam" id="PF01261"/>
    </source>
</evidence>
<dbReference type="EMBL" id="JBHSMH010000025">
    <property type="protein sequence ID" value="MFC5469142.1"/>
    <property type="molecule type" value="Genomic_DNA"/>
</dbReference>
<name>A0ABW0LVS8_9BACL</name>
<organism evidence="2 3">
    <name type="scientific">Cohnella suwonensis</name>
    <dbReference type="NCBI Taxonomy" id="696072"/>
    <lineage>
        <taxon>Bacteria</taxon>
        <taxon>Bacillati</taxon>
        <taxon>Bacillota</taxon>
        <taxon>Bacilli</taxon>
        <taxon>Bacillales</taxon>
        <taxon>Paenibacillaceae</taxon>
        <taxon>Cohnella</taxon>
    </lineage>
</organism>
<proteinExistence type="predicted"/>
<protein>
    <submittedName>
        <fullName evidence="2">Sugar phosphate isomerase/epimerase family protein</fullName>
    </submittedName>
</protein>
<dbReference type="InterPro" id="IPR013022">
    <property type="entry name" value="Xyl_isomerase-like_TIM-brl"/>
</dbReference>
<keyword evidence="3" id="KW-1185">Reference proteome</keyword>
<reference evidence="3" key="1">
    <citation type="journal article" date="2019" name="Int. J. Syst. Evol. Microbiol.">
        <title>The Global Catalogue of Microorganisms (GCM) 10K type strain sequencing project: providing services to taxonomists for standard genome sequencing and annotation.</title>
        <authorList>
            <consortium name="The Broad Institute Genomics Platform"/>
            <consortium name="The Broad Institute Genome Sequencing Center for Infectious Disease"/>
            <person name="Wu L."/>
            <person name="Ma J."/>
        </authorList>
    </citation>
    <scope>NUCLEOTIDE SEQUENCE [LARGE SCALE GENOMIC DNA]</scope>
    <source>
        <strain evidence="3">CCUG 57113</strain>
    </source>
</reference>
<comment type="caution">
    <text evidence="2">The sequence shown here is derived from an EMBL/GenBank/DDBJ whole genome shotgun (WGS) entry which is preliminary data.</text>
</comment>
<evidence type="ECO:0000313" key="2">
    <source>
        <dbReference type="EMBL" id="MFC5469142.1"/>
    </source>
</evidence>
<accession>A0ABW0LVS8</accession>
<evidence type="ECO:0000313" key="3">
    <source>
        <dbReference type="Proteomes" id="UP001596105"/>
    </source>
</evidence>
<dbReference type="PANTHER" id="PTHR12110:SF21">
    <property type="entry name" value="XYLOSE ISOMERASE-LIKE TIM BARREL DOMAIN-CONTAINING PROTEIN"/>
    <property type="match status" value="1"/>
</dbReference>
<dbReference type="InterPro" id="IPR036237">
    <property type="entry name" value="Xyl_isomerase-like_sf"/>
</dbReference>
<dbReference type="Pfam" id="PF01261">
    <property type="entry name" value="AP_endonuc_2"/>
    <property type="match status" value="1"/>
</dbReference>
<feature type="domain" description="Xylose isomerase-like TIM barrel" evidence="1">
    <location>
        <begin position="21"/>
        <end position="276"/>
    </location>
</feature>
<gene>
    <name evidence="2" type="ORF">ACFPPD_10455</name>
</gene>
<dbReference type="Proteomes" id="UP001596105">
    <property type="component" value="Unassembled WGS sequence"/>
</dbReference>
<dbReference type="PANTHER" id="PTHR12110">
    <property type="entry name" value="HYDROXYPYRUVATE ISOMERASE"/>
    <property type="match status" value="1"/>
</dbReference>
<dbReference type="InterPro" id="IPR050312">
    <property type="entry name" value="IolE/XylAMocC-like"/>
</dbReference>
<keyword evidence="2" id="KW-0413">Isomerase</keyword>
<sequence>MRINLCTISFRHELASFNELLDFAQRTGFSGIELWSVHAAAIARSMPLQGARAVRSMRRRGIEIAMISGYVQLLAGTDTAYAETEKEWNRLLSLARLFETDKIRIFAGNKSSKAALESDWTLGTRRLRQLAQTASEHGIRTVIETHPGTLADCLDSALRLIRDVQHPYLSINLDFLHLWEAGDPLPDAFRRLRPWTAHFHCKNIRSRGELSVFEPDNVYSPGGTREGMVPLAEGAVDYREILAHLNGDNGVPSLSLEWFGNDPFRYLSKEIAWIRSVCGDSRGKRAMP</sequence>
<dbReference type="GO" id="GO:0016853">
    <property type="term" value="F:isomerase activity"/>
    <property type="evidence" value="ECO:0007669"/>
    <property type="project" value="UniProtKB-KW"/>
</dbReference>
<dbReference type="RefSeq" id="WP_209748841.1">
    <property type="nucleotide sequence ID" value="NZ_JBHSMH010000025.1"/>
</dbReference>
<dbReference type="Gene3D" id="3.20.20.150">
    <property type="entry name" value="Divalent-metal-dependent TIM barrel enzymes"/>
    <property type="match status" value="1"/>
</dbReference>
<dbReference type="SUPFAM" id="SSF51658">
    <property type="entry name" value="Xylose isomerase-like"/>
    <property type="match status" value="1"/>
</dbReference>